<dbReference type="Gene3D" id="3.40.50.2300">
    <property type="match status" value="1"/>
</dbReference>
<reference evidence="8 9" key="1">
    <citation type="journal article" date="2019" name="Nat. Microbiol.">
        <title>Mediterranean grassland soil C-N compound turnover is dependent on rainfall and depth, and is mediated by genomically divergent microorganisms.</title>
        <authorList>
            <person name="Diamond S."/>
            <person name="Andeer P.F."/>
            <person name="Li Z."/>
            <person name="Crits-Christoph A."/>
            <person name="Burstein D."/>
            <person name="Anantharaman K."/>
            <person name="Lane K.R."/>
            <person name="Thomas B.C."/>
            <person name="Pan C."/>
            <person name="Northen T.R."/>
            <person name="Banfield J.F."/>
        </authorList>
    </citation>
    <scope>NUCLEOTIDE SEQUENCE [LARGE SCALE GENOMIC DNA]</scope>
    <source>
        <strain evidence="8">NP_6</strain>
    </source>
</reference>
<dbReference type="SMART" id="SM00421">
    <property type="entry name" value="HTH_LUXR"/>
    <property type="match status" value="1"/>
</dbReference>
<dbReference type="InterPro" id="IPR001789">
    <property type="entry name" value="Sig_transdc_resp-reg_receiver"/>
</dbReference>
<dbReference type="PROSITE" id="PS50043">
    <property type="entry name" value="HTH_LUXR_2"/>
    <property type="match status" value="1"/>
</dbReference>
<feature type="domain" description="HTH luxR-type" evidence="6">
    <location>
        <begin position="141"/>
        <end position="206"/>
    </location>
</feature>
<dbReference type="GO" id="GO:0000160">
    <property type="term" value="P:phosphorelay signal transduction system"/>
    <property type="evidence" value="ECO:0007669"/>
    <property type="project" value="InterPro"/>
</dbReference>
<proteinExistence type="predicted"/>
<evidence type="ECO:0000259" key="7">
    <source>
        <dbReference type="PROSITE" id="PS50110"/>
    </source>
</evidence>
<dbReference type="PANTHER" id="PTHR43214">
    <property type="entry name" value="TWO-COMPONENT RESPONSE REGULATOR"/>
    <property type="match status" value="1"/>
</dbReference>
<evidence type="ECO:0000313" key="9">
    <source>
        <dbReference type="Proteomes" id="UP000318093"/>
    </source>
</evidence>
<keyword evidence="2" id="KW-0805">Transcription regulation</keyword>
<protein>
    <submittedName>
        <fullName evidence="8">Response regulator transcription factor</fullName>
    </submittedName>
</protein>
<sequence length="210" mass="22948">MSLRILLADDHGIFRQGVKALLEREGFRVDGEAADGHTAIQMASQLTPDVVVVDLAMPLLNGLDAAREITRVSPRTRTILLTMHAEDPYVARALQAGVRGYVLKSQAAEDLVQAIREVARGAVYLSPGVSQTVVEAYLAKRDLPSDPLTPREHQVLQLIAEGKTTKEVASLLGVSVKTAESHRMRIMTKLDIHETAGLVRYAIRQGLVRP</sequence>
<dbReference type="CDD" id="cd06170">
    <property type="entry name" value="LuxR_C_like"/>
    <property type="match status" value="1"/>
</dbReference>
<evidence type="ECO:0000259" key="6">
    <source>
        <dbReference type="PROSITE" id="PS50043"/>
    </source>
</evidence>
<keyword evidence="4" id="KW-0804">Transcription</keyword>
<dbReference type="AlphaFoldDB" id="A0A537JAJ8"/>
<evidence type="ECO:0000256" key="1">
    <source>
        <dbReference type="ARBA" id="ARBA00022553"/>
    </source>
</evidence>
<dbReference type="EMBL" id="VBAN01000252">
    <property type="protein sequence ID" value="TMI80574.1"/>
    <property type="molecule type" value="Genomic_DNA"/>
</dbReference>
<name>A0A537JAJ8_9BACT</name>
<evidence type="ECO:0000256" key="4">
    <source>
        <dbReference type="ARBA" id="ARBA00023163"/>
    </source>
</evidence>
<dbReference type="CDD" id="cd17535">
    <property type="entry name" value="REC_NarL-like"/>
    <property type="match status" value="1"/>
</dbReference>
<gene>
    <name evidence="8" type="ORF">E6H03_08170</name>
</gene>
<dbReference type="InterPro" id="IPR016032">
    <property type="entry name" value="Sig_transdc_resp-reg_C-effctor"/>
</dbReference>
<keyword evidence="1 5" id="KW-0597">Phosphoprotein</keyword>
<evidence type="ECO:0000256" key="3">
    <source>
        <dbReference type="ARBA" id="ARBA00023125"/>
    </source>
</evidence>
<dbReference type="InterPro" id="IPR058245">
    <property type="entry name" value="NreC/VraR/RcsB-like_REC"/>
</dbReference>
<dbReference type="PANTHER" id="PTHR43214:SF41">
    <property type="entry name" value="NITRATE_NITRITE RESPONSE REGULATOR PROTEIN NARP"/>
    <property type="match status" value="1"/>
</dbReference>
<dbReference type="SMART" id="SM00448">
    <property type="entry name" value="REC"/>
    <property type="match status" value="1"/>
</dbReference>
<dbReference type="GO" id="GO:0006355">
    <property type="term" value="P:regulation of DNA-templated transcription"/>
    <property type="evidence" value="ECO:0007669"/>
    <property type="project" value="InterPro"/>
</dbReference>
<organism evidence="8 9">
    <name type="scientific">Candidatus Segetimicrobium genomatis</name>
    <dbReference type="NCBI Taxonomy" id="2569760"/>
    <lineage>
        <taxon>Bacteria</taxon>
        <taxon>Bacillati</taxon>
        <taxon>Candidatus Sysuimicrobiota</taxon>
        <taxon>Candidatus Sysuimicrobiia</taxon>
        <taxon>Candidatus Sysuimicrobiales</taxon>
        <taxon>Candidatus Segetimicrobiaceae</taxon>
        <taxon>Candidatus Segetimicrobium</taxon>
    </lineage>
</organism>
<feature type="modified residue" description="4-aspartylphosphate" evidence="5">
    <location>
        <position position="54"/>
    </location>
</feature>
<evidence type="ECO:0000256" key="2">
    <source>
        <dbReference type="ARBA" id="ARBA00023015"/>
    </source>
</evidence>
<evidence type="ECO:0000256" key="5">
    <source>
        <dbReference type="PROSITE-ProRule" id="PRU00169"/>
    </source>
</evidence>
<dbReference type="InterPro" id="IPR011006">
    <property type="entry name" value="CheY-like_superfamily"/>
</dbReference>
<dbReference type="GO" id="GO:0003677">
    <property type="term" value="F:DNA binding"/>
    <property type="evidence" value="ECO:0007669"/>
    <property type="project" value="UniProtKB-KW"/>
</dbReference>
<accession>A0A537JAJ8</accession>
<evidence type="ECO:0000313" key="8">
    <source>
        <dbReference type="EMBL" id="TMI80574.1"/>
    </source>
</evidence>
<dbReference type="SUPFAM" id="SSF52172">
    <property type="entry name" value="CheY-like"/>
    <property type="match status" value="1"/>
</dbReference>
<dbReference type="SUPFAM" id="SSF46894">
    <property type="entry name" value="C-terminal effector domain of the bipartite response regulators"/>
    <property type="match status" value="1"/>
</dbReference>
<comment type="caution">
    <text evidence="8">The sequence shown here is derived from an EMBL/GenBank/DDBJ whole genome shotgun (WGS) entry which is preliminary data.</text>
</comment>
<feature type="domain" description="Response regulatory" evidence="7">
    <location>
        <begin position="4"/>
        <end position="119"/>
    </location>
</feature>
<dbReference type="Pfam" id="PF00196">
    <property type="entry name" value="GerE"/>
    <property type="match status" value="1"/>
</dbReference>
<dbReference type="InterPro" id="IPR039420">
    <property type="entry name" value="WalR-like"/>
</dbReference>
<dbReference type="Proteomes" id="UP000318093">
    <property type="component" value="Unassembled WGS sequence"/>
</dbReference>
<dbReference type="InterPro" id="IPR000792">
    <property type="entry name" value="Tscrpt_reg_LuxR_C"/>
</dbReference>
<dbReference type="Pfam" id="PF00072">
    <property type="entry name" value="Response_reg"/>
    <property type="match status" value="1"/>
</dbReference>
<dbReference type="PRINTS" id="PR00038">
    <property type="entry name" value="HTHLUXR"/>
</dbReference>
<dbReference type="PROSITE" id="PS50110">
    <property type="entry name" value="RESPONSE_REGULATORY"/>
    <property type="match status" value="1"/>
</dbReference>
<keyword evidence="3" id="KW-0238">DNA-binding</keyword>